<dbReference type="Proteomes" id="UP000193866">
    <property type="component" value="Unassembled WGS sequence"/>
</dbReference>
<dbReference type="PANTHER" id="PTHR48079">
    <property type="entry name" value="PROTEIN YEEZ"/>
    <property type="match status" value="1"/>
</dbReference>
<dbReference type="InterPro" id="IPR051783">
    <property type="entry name" value="NAD(P)-dependent_oxidoreduct"/>
</dbReference>
<evidence type="ECO:0000313" key="2">
    <source>
        <dbReference type="EMBL" id="ORW11209.1"/>
    </source>
</evidence>
<dbReference type="Gene3D" id="3.40.50.720">
    <property type="entry name" value="NAD(P)-binding Rossmann-like Domain"/>
    <property type="match status" value="1"/>
</dbReference>
<sequence length="330" mass="34481">MRVLVTGGTGFVGGWTAKAIVDAGHQVRLLVRNPARLQTSVATLGVDVSDYAVGDIADGESVGRALDGCDAVVHSAALVGTDPKQAEQMMTTNLQGARNVLGGAVGRGLDPIVHVSSITALFRPGLQTFHADLPVGEATDGYGRSKAQVEEYARSLQDAGAPVSITYPGMVLGPPAGDQFGEAAEGVRGALQVRSLPGRSAAWLVVDVRDLATLHAALLEPGQGPRRYTAGGRRLAVRELAAMLSDVSGQTLYAVPLPDVMLRVAGRLLDQVGRVLPLNSAFTEAGMRYYTGMPASDDAPSEQDLGVVYRDPRETLAATFAGLRALTADR</sequence>
<dbReference type="GO" id="GO:0004029">
    <property type="term" value="F:aldehyde dehydrogenase (NAD+) activity"/>
    <property type="evidence" value="ECO:0007669"/>
    <property type="project" value="TreeGrafter"/>
</dbReference>
<dbReference type="Pfam" id="PF01370">
    <property type="entry name" value="Epimerase"/>
    <property type="match status" value="1"/>
</dbReference>
<dbReference type="AlphaFoldDB" id="A0A1X1YJA1"/>
<dbReference type="GO" id="GO:0005737">
    <property type="term" value="C:cytoplasm"/>
    <property type="evidence" value="ECO:0007669"/>
    <property type="project" value="TreeGrafter"/>
</dbReference>
<dbReference type="OrthoDB" id="5491199at2"/>
<dbReference type="STRING" id="1108812.AWC16_11585"/>
<comment type="caution">
    <text evidence="2">The sequence shown here is derived from an EMBL/GenBank/DDBJ whole genome shotgun (WGS) entry which is preliminary data.</text>
</comment>
<dbReference type="SUPFAM" id="SSF51735">
    <property type="entry name" value="NAD(P)-binding Rossmann-fold domains"/>
    <property type="match status" value="1"/>
</dbReference>
<dbReference type="PANTHER" id="PTHR48079:SF6">
    <property type="entry name" value="NAD(P)-BINDING DOMAIN-CONTAINING PROTEIN-RELATED"/>
    <property type="match status" value="1"/>
</dbReference>
<dbReference type="EMBL" id="LQPG01000018">
    <property type="protein sequence ID" value="ORW11209.1"/>
    <property type="molecule type" value="Genomic_DNA"/>
</dbReference>
<organism evidence="2 3">
    <name type="scientific">Mycolicibacter longobardus</name>
    <dbReference type="NCBI Taxonomy" id="1108812"/>
    <lineage>
        <taxon>Bacteria</taxon>
        <taxon>Bacillati</taxon>
        <taxon>Actinomycetota</taxon>
        <taxon>Actinomycetes</taxon>
        <taxon>Mycobacteriales</taxon>
        <taxon>Mycobacteriaceae</taxon>
        <taxon>Mycolicibacter</taxon>
    </lineage>
</organism>
<reference evidence="2 3" key="1">
    <citation type="submission" date="2016-01" db="EMBL/GenBank/DDBJ databases">
        <title>The new phylogeny of the genus Mycobacterium.</title>
        <authorList>
            <person name="Tarcisio F."/>
            <person name="Conor M."/>
            <person name="Antonella G."/>
            <person name="Elisabetta G."/>
            <person name="Giulia F.S."/>
            <person name="Sara T."/>
            <person name="Anna F."/>
            <person name="Clotilde B."/>
            <person name="Roberto B."/>
            <person name="Veronica D.S."/>
            <person name="Fabio R."/>
            <person name="Monica P."/>
            <person name="Olivier J."/>
            <person name="Enrico T."/>
            <person name="Nicola S."/>
        </authorList>
    </citation>
    <scope>NUCLEOTIDE SEQUENCE [LARGE SCALE GENOMIC DNA]</scope>
    <source>
        <strain evidence="2 3">DSM 45394</strain>
    </source>
</reference>
<evidence type="ECO:0000259" key="1">
    <source>
        <dbReference type="Pfam" id="PF01370"/>
    </source>
</evidence>
<gene>
    <name evidence="2" type="ORF">AWC16_11585</name>
</gene>
<accession>A0A1X1YJA1</accession>
<feature type="domain" description="NAD-dependent epimerase/dehydratase" evidence="1">
    <location>
        <begin position="3"/>
        <end position="231"/>
    </location>
</feature>
<proteinExistence type="predicted"/>
<name>A0A1X1YJA1_9MYCO</name>
<dbReference type="InterPro" id="IPR001509">
    <property type="entry name" value="Epimerase_deHydtase"/>
</dbReference>
<dbReference type="InterPro" id="IPR036291">
    <property type="entry name" value="NAD(P)-bd_dom_sf"/>
</dbReference>
<evidence type="ECO:0000313" key="3">
    <source>
        <dbReference type="Proteomes" id="UP000193866"/>
    </source>
</evidence>
<protein>
    <submittedName>
        <fullName evidence="2">Oxidoreductase</fullName>
    </submittedName>
</protein>
<keyword evidence="3" id="KW-1185">Reference proteome</keyword>
<dbReference type="RefSeq" id="WP_085264637.1">
    <property type="nucleotide sequence ID" value="NZ_JACKVG010000017.1"/>
</dbReference>